<dbReference type="PROSITE" id="PS50904">
    <property type="entry name" value="PRELI_MSF1"/>
    <property type="match status" value="1"/>
</dbReference>
<sequence>MESSHLGKGVLVFDDLRAQVRMRLWPNIFENMDSIEDLLNLAIRYGVPFNIFYKMSDIPLFQEHNRVTDLERKTLPGTLEPGYPDTKLSWAGNGADTLSKYLDLVATLLTRPYAATSGSPHNLPSWV</sequence>
<name>A0AAD7DJN8_MYCRO</name>
<keyword evidence="3" id="KW-1185">Reference proteome</keyword>
<accession>A0AAD7DJN8</accession>
<dbReference type="EMBL" id="JARKIE010000056">
    <property type="protein sequence ID" value="KAJ7691793.1"/>
    <property type="molecule type" value="Genomic_DNA"/>
</dbReference>
<comment type="caution">
    <text evidence="2">The sequence shown here is derived from an EMBL/GenBank/DDBJ whole genome shotgun (WGS) entry which is preliminary data.</text>
</comment>
<organism evidence="2 3">
    <name type="scientific">Mycena rosella</name>
    <name type="common">Pink bonnet</name>
    <name type="synonym">Agaricus rosellus</name>
    <dbReference type="NCBI Taxonomy" id="1033263"/>
    <lineage>
        <taxon>Eukaryota</taxon>
        <taxon>Fungi</taxon>
        <taxon>Dikarya</taxon>
        <taxon>Basidiomycota</taxon>
        <taxon>Agaricomycotina</taxon>
        <taxon>Agaricomycetes</taxon>
        <taxon>Agaricomycetidae</taxon>
        <taxon>Agaricales</taxon>
        <taxon>Marasmiineae</taxon>
        <taxon>Mycenaceae</taxon>
        <taxon>Mycena</taxon>
    </lineage>
</organism>
<proteinExistence type="predicted"/>
<reference evidence="2" key="1">
    <citation type="submission" date="2023-03" db="EMBL/GenBank/DDBJ databases">
        <title>Massive genome expansion in bonnet fungi (Mycena s.s.) driven by repeated elements and novel gene families across ecological guilds.</title>
        <authorList>
            <consortium name="Lawrence Berkeley National Laboratory"/>
            <person name="Harder C.B."/>
            <person name="Miyauchi S."/>
            <person name="Viragh M."/>
            <person name="Kuo A."/>
            <person name="Thoen E."/>
            <person name="Andreopoulos B."/>
            <person name="Lu D."/>
            <person name="Skrede I."/>
            <person name="Drula E."/>
            <person name="Henrissat B."/>
            <person name="Morin E."/>
            <person name="Kohler A."/>
            <person name="Barry K."/>
            <person name="LaButti K."/>
            <person name="Morin E."/>
            <person name="Salamov A."/>
            <person name="Lipzen A."/>
            <person name="Mereny Z."/>
            <person name="Hegedus B."/>
            <person name="Baldrian P."/>
            <person name="Stursova M."/>
            <person name="Weitz H."/>
            <person name="Taylor A."/>
            <person name="Grigoriev I.V."/>
            <person name="Nagy L.G."/>
            <person name="Martin F."/>
            <person name="Kauserud H."/>
        </authorList>
    </citation>
    <scope>NUCLEOTIDE SEQUENCE</scope>
    <source>
        <strain evidence="2">CBHHK067</strain>
    </source>
</reference>
<feature type="domain" description="PRELI/MSF1" evidence="1">
    <location>
        <begin position="58"/>
        <end position="127"/>
    </location>
</feature>
<dbReference type="InterPro" id="IPR006797">
    <property type="entry name" value="PRELI/MSF1_dom"/>
</dbReference>
<evidence type="ECO:0000313" key="2">
    <source>
        <dbReference type="EMBL" id="KAJ7691793.1"/>
    </source>
</evidence>
<evidence type="ECO:0000259" key="1">
    <source>
        <dbReference type="PROSITE" id="PS50904"/>
    </source>
</evidence>
<evidence type="ECO:0000313" key="3">
    <source>
        <dbReference type="Proteomes" id="UP001221757"/>
    </source>
</evidence>
<gene>
    <name evidence="2" type="ORF">B0H17DRAFT_1133579</name>
</gene>
<dbReference type="Proteomes" id="UP001221757">
    <property type="component" value="Unassembled WGS sequence"/>
</dbReference>
<protein>
    <recommendedName>
        <fullName evidence="1">PRELI/MSF1 domain-containing protein</fullName>
    </recommendedName>
</protein>
<dbReference type="AlphaFoldDB" id="A0AAD7DJN8"/>